<keyword evidence="3" id="KW-0460">Magnesium</keyword>
<keyword evidence="2" id="KW-0479">Metal-binding</keyword>
<sequence length="570" mass="65732">MSSKPVLSHVFQSPGFHQSVYVLQARISSSKTNALLRRSANYQKNIWSADFLESLKSDYKERSCTELVEKLKEIVKDMITDKTMESSAKLVLIDTLERLGVGYHFEDEIKAALGLLYVQKEAYIMDNLRSTSLCFRLLRQHGFKVSQDVFNNFKDETGNFRLGLCDDVKGILSLYEASYLGLEDEDILDEAKDFALKHLIQLDENINPIILAKEVARSLELPLHWRMPRSESRYYIEIYGSDEKMNPLLLEFAKLDFNMLQATYQEELTGLSRWWKNLGLSNRLSFARDRLMESYLASVGVAYKPQYQSCREWLTKFICLVITIDDMYDIYGSLDELELFTAAVQRWDLDVMALLPDYMKLCFLALFNTTNDIVYAKYKDHNIDILSHLKREWAEFCKAMLVEARWSKMGYKPSLTEYLENAWVSSSTSIHLVLAFFATEQTVTNDVLQSLNKHPRVIYYSSMILRLCNDIATSSAELERGDVSSAIQCCMCEMNTSEEIARAKIKELISEMWKKLNKSVYDSPFEDSFINIVLNNARTAHSIYQHGDGIGVQHKEAKKRLVELLAKPVT</sequence>
<dbReference type="PANTHER" id="PTHR31225:SF252">
    <property type="entry name" value="TERPENE SYNTHASE 12-RELATED"/>
    <property type="match status" value="1"/>
</dbReference>
<dbReference type="InterPro" id="IPR008949">
    <property type="entry name" value="Isoprenoid_synthase_dom_sf"/>
</dbReference>
<dbReference type="GO" id="GO:0000287">
    <property type="term" value="F:magnesium ion binding"/>
    <property type="evidence" value="ECO:0007669"/>
    <property type="project" value="InterPro"/>
</dbReference>
<dbReference type="Pfam" id="PF01397">
    <property type="entry name" value="Terpene_synth"/>
    <property type="match status" value="1"/>
</dbReference>
<dbReference type="Gene3D" id="1.50.10.130">
    <property type="entry name" value="Terpene synthase, N-terminal domain"/>
    <property type="match status" value="1"/>
</dbReference>
<organism evidence="6">
    <name type="scientific">Aconitum carmichaelii</name>
    <name type="common">Carmichael's monkshood</name>
    <dbReference type="NCBI Taxonomy" id="85363"/>
    <lineage>
        <taxon>Eukaryota</taxon>
        <taxon>Viridiplantae</taxon>
        <taxon>Streptophyta</taxon>
        <taxon>Embryophyta</taxon>
        <taxon>Tracheophyta</taxon>
        <taxon>Spermatophyta</taxon>
        <taxon>Magnoliopsida</taxon>
        <taxon>Ranunculales</taxon>
        <taxon>Ranunculaceae</taxon>
        <taxon>Ranunculoideae</taxon>
        <taxon>Delphinieae</taxon>
        <taxon>Aconitum</taxon>
    </lineage>
</organism>
<dbReference type="InterPro" id="IPR044814">
    <property type="entry name" value="Terpene_cyclase_plant_C1"/>
</dbReference>
<dbReference type="EMBL" id="MW478129">
    <property type="protein sequence ID" value="QWD59172.1"/>
    <property type="molecule type" value="mRNA"/>
</dbReference>
<dbReference type="InterPro" id="IPR036965">
    <property type="entry name" value="Terpene_synth_N_sf"/>
</dbReference>
<name>A0A8E8P1B5_ACOCM</name>
<dbReference type="InterPro" id="IPR008930">
    <property type="entry name" value="Terpenoid_cyclase/PrenylTrfase"/>
</dbReference>
<gene>
    <name evidence="6" type="primary">TPS3</name>
</gene>
<reference evidence="6" key="1">
    <citation type="journal article" date="2021" name="Acta Pharm. Sin. B (APSB)">
        <title>Functional identification of the terpene synthase family involved in diterpenoid alkaloids biosynthesis in Aconitum carmichaelii.</title>
        <authorList>
            <person name="Mao L."/>
            <person name="Jin B."/>
            <person name="Chen L."/>
            <person name="Tian M."/>
            <person name="Ma R."/>
            <person name="Yin B."/>
            <person name="Zhang H."/>
            <person name="Guo J."/>
            <person name="Tang J."/>
            <person name="Chen T."/>
            <person name="Lai C."/>
            <person name="Cui G."/>
            <person name="Huang L."/>
        </authorList>
    </citation>
    <scope>NUCLEOTIDE SEQUENCE</scope>
</reference>
<evidence type="ECO:0000259" key="4">
    <source>
        <dbReference type="Pfam" id="PF01397"/>
    </source>
</evidence>
<dbReference type="GO" id="GO:0010333">
    <property type="term" value="F:terpene synthase activity"/>
    <property type="evidence" value="ECO:0007669"/>
    <property type="project" value="InterPro"/>
</dbReference>
<evidence type="ECO:0000259" key="5">
    <source>
        <dbReference type="Pfam" id="PF03936"/>
    </source>
</evidence>
<dbReference type="GO" id="GO:0016102">
    <property type="term" value="P:diterpenoid biosynthetic process"/>
    <property type="evidence" value="ECO:0007669"/>
    <property type="project" value="InterPro"/>
</dbReference>
<dbReference type="SFLD" id="SFLDG01019">
    <property type="entry name" value="Terpene_Cyclase_Like_1_C_Termi"/>
    <property type="match status" value="1"/>
</dbReference>
<proteinExistence type="evidence at transcript level"/>
<comment type="cofactor">
    <cofactor evidence="1">
        <name>Mg(2+)</name>
        <dbReference type="ChEBI" id="CHEBI:18420"/>
    </cofactor>
</comment>
<dbReference type="CDD" id="cd00684">
    <property type="entry name" value="Terpene_cyclase_plant_C1"/>
    <property type="match status" value="1"/>
</dbReference>
<dbReference type="Pfam" id="PF03936">
    <property type="entry name" value="Terpene_synth_C"/>
    <property type="match status" value="1"/>
</dbReference>
<dbReference type="Gene3D" id="1.10.600.10">
    <property type="entry name" value="Farnesyl Diphosphate Synthase"/>
    <property type="match status" value="1"/>
</dbReference>
<evidence type="ECO:0000256" key="1">
    <source>
        <dbReference type="ARBA" id="ARBA00001946"/>
    </source>
</evidence>
<dbReference type="FunFam" id="1.50.10.130:FF:000001">
    <property type="entry name" value="Isoprene synthase, chloroplastic"/>
    <property type="match status" value="1"/>
</dbReference>
<dbReference type="AlphaFoldDB" id="A0A8E8P1B5"/>
<feature type="domain" description="Terpene synthase metal-binding" evidence="5">
    <location>
        <begin position="276"/>
        <end position="515"/>
    </location>
</feature>
<dbReference type="InterPro" id="IPR001906">
    <property type="entry name" value="Terpene_synth_N"/>
</dbReference>
<dbReference type="PANTHER" id="PTHR31225">
    <property type="entry name" value="OS04G0344100 PROTEIN-RELATED"/>
    <property type="match status" value="1"/>
</dbReference>
<evidence type="ECO:0000256" key="3">
    <source>
        <dbReference type="ARBA" id="ARBA00022842"/>
    </source>
</evidence>
<accession>A0A8E8P1B5</accession>
<evidence type="ECO:0000256" key="2">
    <source>
        <dbReference type="ARBA" id="ARBA00022723"/>
    </source>
</evidence>
<dbReference type="InterPro" id="IPR050148">
    <property type="entry name" value="Terpene_synthase-like"/>
</dbReference>
<protein>
    <submittedName>
        <fullName evidence="6">Terpene synthase 3</fullName>
    </submittedName>
</protein>
<dbReference type="InterPro" id="IPR005630">
    <property type="entry name" value="Terpene_synthase_metal-bd"/>
</dbReference>
<dbReference type="SUPFAM" id="SSF48239">
    <property type="entry name" value="Terpenoid cyclases/Protein prenyltransferases"/>
    <property type="match status" value="1"/>
</dbReference>
<dbReference type="FunFam" id="1.10.600.10:FF:000007">
    <property type="entry name" value="Isoprene synthase, chloroplastic"/>
    <property type="match status" value="1"/>
</dbReference>
<dbReference type="SMR" id="A0A8E8P1B5"/>
<dbReference type="SUPFAM" id="SSF48576">
    <property type="entry name" value="Terpenoid synthases"/>
    <property type="match status" value="1"/>
</dbReference>
<dbReference type="SFLD" id="SFLDS00005">
    <property type="entry name" value="Isoprenoid_Synthase_Type_I"/>
    <property type="match status" value="1"/>
</dbReference>
<evidence type="ECO:0000313" key="6">
    <source>
        <dbReference type="EMBL" id="QWD59172.1"/>
    </source>
</evidence>
<feature type="domain" description="Terpene synthase N-terminal" evidence="4">
    <location>
        <begin position="46"/>
        <end position="219"/>
    </location>
</feature>
<dbReference type="InterPro" id="IPR034741">
    <property type="entry name" value="Terpene_cyclase-like_1_C"/>
</dbReference>